<dbReference type="OrthoDB" id="3292504at2"/>
<evidence type="ECO:0000313" key="3">
    <source>
        <dbReference type="Proteomes" id="UP000008207"/>
    </source>
</evidence>
<feature type="domain" description="PD-(D/E)XK endonuclease-like" evidence="1">
    <location>
        <begin position="63"/>
        <end position="240"/>
    </location>
</feature>
<dbReference type="Gene3D" id="3.90.320.10">
    <property type="match status" value="1"/>
</dbReference>
<reference evidence="2 3" key="1">
    <citation type="submission" date="2009-01" db="EMBL/GenBank/DDBJ databases">
        <title>Complete sequence of chromosome of Methylobacterium nodulans ORS 2060.</title>
        <authorList>
            <consortium name="US DOE Joint Genome Institute"/>
            <person name="Lucas S."/>
            <person name="Copeland A."/>
            <person name="Lapidus A."/>
            <person name="Glavina del Rio T."/>
            <person name="Dalin E."/>
            <person name="Tice H."/>
            <person name="Bruce D."/>
            <person name="Goodwin L."/>
            <person name="Pitluck S."/>
            <person name="Sims D."/>
            <person name="Brettin T."/>
            <person name="Detter J.C."/>
            <person name="Han C."/>
            <person name="Larimer F."/>
            <person name="Land M."/>
            <person name="Hauser L."/>
            <person name="Kyrpides N."/>
            <person name="Ivanova N."/>
            <person name="Marx C.J."/>
            <person name="Richardson P."/>
        </authorList>
    </citation>
    <scope>NUCLEOTIDE SEQUENCE [LARGE SCALE GENOMIC DNA]</scope>
    <source>
        <strain evidence="3">LMG 21967 / CNCM I-2342 / ORS 2060</strain>
    </source>
</reference>
<dbReference type="RefSeq" id="WP_015930759.1">
    <property type="nucleotide sequence ID" value="NC_011894.1"/>
</dbReference>
<dbReference type="EMBL" id="CP001349">
    <property type="protein sequence ID" value="ACL59110.1"/>
    <property type="molecule type" value="Genomic_DNA"/>
</dbReference>
<protein>
    <recommendedName>
        <fullName evidence="1">PD-(D/E)XK endonuclease-like domain-containing protein</fullName>
    </recommendedName>
</protein>
<proteinExistence type="predicted"/>
<evidence type="ECO:0000313" key="2">
    <source>
        <dbReference type="EMBL" id="ACL59110.1"/>
    </source>
</evidence>
<dbReference type="STRING" id="460265.Mnod_4234"/>
<sequence length="324" mass="35408">MDIRPHSAGRVPGPGLFHMPAEIYHDDPAPEPSLSSSIADLLIHRSPRHAWLAHPRFGSDGIERDPTRAKEIGTAAHKLILGRGTGLVVIDADDYRTAKAKAERADAYADGLCPILAPDLAQAEAMAQAVTAQLAEIPDCEGFADAPSEVVAVVRDPTGAWVRIMMDRVEFRANRVIIWDVKTGDQPAAPQGLGRRVEAMGMEVQAALYVRALATLFPRFAGRVSFRWLFVENEAPQHAIAVAEADNVGMGIGARKVSAALHLWNRCRATKTWPGYPAQILRVEYPEWAANRWTEREEADPTLAGVSYDITQSPWRPVDMGDAA</sequence>
<gene>
    <name evidence="2" type="ordered locus">Mnod_4234</name>
</gene>
<organism evidence="2 3">
    <name type="scientific">Methylobacterium nodulans (strain LMG 21967 / CNCM I-2342 / ORS 2060)</name>
    <dbReference type="NCBI Taxonomy" id="460265"/>
    <lineage>
        <taxon>Bacteria</taxon>
        <taxon>Pseudomonadati</taxon>
        <taxon>Pseudomonadota</taxon>
        <taxon>Alphaproteobacteria</taxon>
        <taxon>Hyphomicrobiales</taxon>
        <taxon>Methylobacteriaceae</taxon>
        <taxon>Methylobacterium</taxon>
    </lineage>
</organism>
<dbReference type="KEGG" id="mno:Mnod_4234"/>
<dbReference type="AlphaFoldDB" id="B8IV52"/>
<dbReference type="Proteomes" id="UP000008207">
    <property type="component" value="Chromosome"/>
</dbReference>
<dbReference type="eggNOG" id="COG1074">
    <property type="taxonomic scope" value="Bacteria"/>
</dbReference>
<dbReference type="InterPro" id="IPR011604">
    <property type="entry name" value="PDDEXK-like_dom_sf"/>
</dbReference>
<evidence type="ECO:0000259" key="1">
    <source>
        <dbReference type="Pfam" id="PF12705"/>
    </source>
</evidence>
<dbReference type="Pfam" id="PF12705">
    <property type="entry name" value="PDDEXK_1"/>
    <property type="match status" value="1"/>
</dbReference>
<dbReference type="InterPro" id="IPR038726">
    <property type="entry name" value="PDDEXK_AddAB-type"/>
</dbReference>
<accession>B8IV52</accession>
<name>B8IV52_METNO</name>
<keyword evidence="3" id="KW-1185">Reference proteome</keyword>
<dbReference type="HOGENOM" id="CLU_070063_0_0_5"/>